<evidence type="ECO:0000313" key="9">
    <source>
        <dbReference type="Proteomes" id="UP001157186"/>
    </source>
</evidence>
<dbReference type="InterPro" id="IPR003770">
    <property type="entry name" value="MLTG-like"/>
</dbReference>
<evidence type="ECO:0000256" key="2">
    <source>
        <dbReference type="ARBA" id="ARBA00022692"/>
    </source>
</evidence>
<keyword evidence="3 7" id="KW-1133">Transmembrane helix</keyword>
<dbReference type="PANTHER" id="PTHR30518:SF2">
    <property type="entry name" value="ENDOLYTIC MUREIN TRANSGLYCOSYLASE"/>
    <property type="match status" value="1"/>
</dbReference>
<dbReference type="GO" id="GO:0016829">
    <property type="term" value="F:lyase activity"/>
    <property type="evidence" value="ECO:0007669"/>
    <property type="project" value="UniProtKB-KW"/>
</dbReference>
<evidence type="ECO:0000256" key="5">
    <source>
        <dbReference type="ARBA" id="ARBA00023239"/>
    </source>
</evidence>
<reference evidence="8 9" key="1">
    <citation type="submission" date="2023-03" db="EMBL/GenBank/DDBJ databases">
        <title>Draft genome sequence of Thalassotalea insulae KCTC 62186T.</title>
        <authorList>
            <person name="Sawabe T."/>
        </authorList>
    </citation>
    <scope>NUCLEOTIDE SEQUENCE [LARGE SCALE GENOMIC DNA]</scope>
    <source>
        <strain evidence="8 9">KCTC 62186</strain>
    </source>
</reference>
<dbReference type="EC" id="4.2.2.29" evidence="7"/>
<keyword evidence="2 7" id="KW-0812">Transmembrane</keyword>
<keyword evidence="9" id="KW-1185">Reference proteome</keyword>
<dbReference type="PANTHER" id="PTHR30518">
    <property type="entry name" value="ENDOLYTIC MUREIN TRANSGLYCOSYLASE"/>
    <property type="match status" value="1"/>
</dbReference>
<evidence type="ECO:0000256" key="4">
    <source>
        <dbReference type="ARBA" id="ARBA00023136"/>
    </source>
</evidence>
<keyword evidence="1 7" id="KW-1003">Cell membrane</keyword>
<name>A0ABQ6GN39_9GAMM</name>
<comment type="function">
    <text evidence="7">Functions as a peptidoglycan terminase that cleaves nascent peptidoglycan strands endolytically to terminate their elongation.</text>
</comment>
<dbReference type="Gene3D" id="3.30.160.60">
    <property type="entry name" value="Classic Zinc Finger"/>
    <property type="match status" value="1"/>
</dbReference>
<dbReference type="RefSeq" id="WP_284242582.1">
    <property type="nucleotide sequence ID" value="NZ_BSST01000001.1"/>
</dbReference>
<dbReference type="Proteomes" id="UP001157186">
    <property type="component" value="Unassembled WGS sequence"/>
</dbReference>
<evidence type="ECO:0000256" key="7">
    <source>
        <dbReference type="HAMAP-Rule" id="MF_02065"/>
    </source>
</evidence>
<accession>A0ABQ6GN39</accession>
<evidence type="ECO:0000256" key="1">
    <source>
        <dbReference type="ARBA" id="ARBA00022475"/>
    </source>
</evidence>
<dbReference type="Pfam" id="PF02618">
    <property type="entry name" value="YceG"/>
    <property type="match status" value="1"/>
</dbReference>
<evidence type="ECO:0000256" key="6">
    <source>
        <dbReference type="ARBA" id="ARBA00023316"/>
    </source>
</evidence>
<sequence>MNKLKRFLFTGASLLLLVVGILVAVTHYQLTKPNLLAEPALLTVNNGSSFHQFTKQLKALGVIETRFWLRNYVRFYRNAVIIKAGTYQILPSQTLKQILQMVSQGKEHQFTITFIEGSTLKQWLALIRANRHITHTLDPQKNGYQQVANKLALKQSHPEGLFYPDTYAFTNQTSDVELLTRAYNKMRQELENAWANRDGGLPYDNAYQALTMASIIEKESGRHTEHELIASVFVNRLNQGMRLQTDPTIIYGLGDRYQGDIKRAHKKEKTAYNTYRINGLPPTPIAMPGKSAIHAAMHPAPSNYLYFVSNGQGKHIFTENLTDHNKAVVKYQLNR</sequence>
<feature type="site" description="Important for catalytic activity" evidence="7">
    <location>
        <position position="219"/>
    </location>
</feature>
<proteinExistence type="inferred from homology"/>
<keyword evidence="4 7" id="KW-0472">Membrane</keyword>
<comment type="caution">
    <text evidence="8">The sequence shown here is derived from an EMBL/GenBank/DDBJ whole genome shotgun (WGS) entry which is preliminary data.</text>
</comment>
<dbReference type="EMBL" id="BSST01000001">
    <property type="protein sequence ID" value="GLX76792.1"/>
    <property type="molecule type" value="Genomic_DNA"/>
</dbReference>
<keyword evidence="7" id="KW-0997">Cell inner membrane</keyword>
<comment type="similarity">
    <text evidence="7">Belongs to the transglycosylase MltG family.</text>
</comment>
<evidence type="ECO:0000313" key="8">
    <source>
        <dbReference type="EMBL" id="GLX76792.1"/>
    </source>
</evidence>
<keyword evidence="6 7" id="KW-0961">Cell wall biogenesis/degradation</keyword>
<dbReference type="CDD" id="cd08010">
    <property type="entry name" value="MltG_like"/>
    <property type="match status" value="1"/>
</dbReference>
<dbReference type="Gene3D" id="3.30.1490.480">
    <property type="entry name" value="Endolytic murein transglycosylase"/>
    <property type="match status" value="1"/>
</dbReference>
<protein>
    <recommendedName>
        <fullName evidence="7">Endolytic murein transglycosylase</fullName>
        <ecNumber evidence="7">4.2.2.29</ecNumber>
    </recommendedName>
    <alternativeName>
        <fullName evidence="7">Peptidoglycan lytic transglycosylase</fullName>
    </alternativeName>
    <alternativeName>
        <fullName evidence="7">Peptidoglycan polymerization terminase</fullName>
    </alternativeName>
</protein>
<keyword evidence="5 7" id="KW-0456">Lyase</keyword>
<dbReference type="HAMAP" id="MF_02065">
    <property type="entry name" value="MltG"/>
    <property type="match status" value="1"/>
</dbReference>
<gene>
    <name evidence="7" type="primary">mltG</name>
    <name evidence="8" type="ORF">tinsulaeT_01320</name>
</gene>
<evidence type="ECO:0000256" key="3">
    <source>
        <dbReference type="ARBA" id="ARBA00022989"/>
    </source>
</evidence>
<dbReference type="NCBIfam" id="TIGR00247">
    <property type="entry name" value="endolytic transglycosylase MltG"/>
    <property type="match status" value="1"/>
</dbReference>
<comment type="catalytic activity">
    <reaction evidence="7">
        <text>a peptidoglycan chain = a peptidoglycan chain with N-acetyl-1,6-anhydromuramyl-[peptide] at the reducing end + a peptidoglycan chain with N-acetylglucosamine at the non-reducing end.</text>
        <dbReference type="EC" id="4.2.2.29"/>
    </reaction>
</comment>
<organism evidence="8 9">
    <name type="scientific">Thalassotalea insulae</name>
    <dbReference type="NCBI Taxonomy" id="2056778"/>
    <lineage>
        <taxon>Bacteria</taxon>
        <taxon>Pseudomonadati</taxon>
        <taxon>Pseudomonadota</taxon>
        <taxon>Gammaproteobacteria</taxon>
        <taxon>Alteromonadales</taxon>
        <taxon>Colwelliaceae</taxon>
        <taxon>Thalassotalea</taxon>
    </lineage>
</organism>